<comment type="caution">
    <text evidence="2">The sequence shown here is derived from an EMBL/GenBank/DDBJ whole genome shotgun (WGS) entry which is preliminary data.</text>
</comment>
<dbReference type="Proteomes" id="UP000559256">
    <property type="component" value="Unassembled WGS sequence"/>
</dbReference>
<accession>A0A8H5B868</accession>
<dbReference type="EMBL" id="JAACJM010000482">
    <property type="protein sequence ID" value="KAF5317452.1"/>
    <property type="molecule type" value="Genomic_DNA"/>
</dbReference>
<reference evidence="2 3" key="1">
    <citation type="journal article" date="2020" name="ISME J.">
        <title>Uncovering the hidden diversity of litter-decomposition mechanisms in mushroom-forming fungi.</title>
        <authorList>
            <person name="Floudas D."/>
            <person name="Bentzer J."/>
            <person name="Ahren D."/>
            <person name="Johansson T."/>
            <person name="Persson P."/>
            <person name="Tunlid A."/>
        </authorList>
    </citation>
    <scope>NUCLEOTIDE SEQUENCE [LARGE SCALE GENOMIC DNA]</scope>
    <source>
        <strain evidence="2 3">CBS 291.85</strain>
    </source>
</reference>
<dbReference type="OrthoDB" id="10251574at2759"/>
<protein>
    <submittedName>
        <fullName evidence="2">Uncharacterized protein</fullName>
    </submittedName>
</protein>
<feature type="compositionally biased region" description="Polar residues" evidence="1">
    <location>
        <begin position="1"/>
        <end position="12"/>
    </location>
</feature>
<proteinExistence type="predicted"/>
<evidence type="ECO:0000256" key="1">
    <source>
        <dbReference type="SAM" id="MobiDB-lite"/>
    </source>
</evidence>
<organism evidence="2 3">
    <name type="scientific">Tetrapyrgos nigripes</name>
    <dbReference type="NCBI Taxonomy" id="182062"/>
    <lineage>
        <taxon>Eukaryota</taxon>
        <taxon>Fungi</taxon>
        <taxon>Dikarya</taxon>
        <taxon>Basidiomycota</taxon>
        <taxon>Agaricomycotina</taxon>
        <taxon>Agaricomycetes</taxon>
        <taxon>Agaricomycetidae</taxon>
        <taxon>Agaricales</taxon>
        <taxon>Marasmiineae</taxon>
        <taxon>Marasmiaceae</taxon>
        <taxon>Tetrapyrgos</taxon>
    </lineage>
</organism>
<evidence type="ECO:0000313" key="2">
    <source>
        <dbReference type="EMBL" id="KAF5317452.1"/>
    </source>
</evidence>
<evidence type="ECO:0000313" key="3">
    <source>
        <dbReference type="Proteomes" id="UP000559256"/>
    </source>
</evidence>
<gene>
    <name evidence="2" type="ORF">D9758_018837</name>
</gene>
<feature type="compositionally biased region" description="Low complexity" evidence="1">
    <location>
        <begin position="38"/>
        <end position="47"/>
    </location>
</feature>
<dbReference type="AlphaFoldDB" id="A0A8H5B868"/>
<keyword evidence="3" id="KW-1185">Reference proteome</keyword>
<sequence length="259" mass="27836">MSDAPSQHSSSPIPTPKNRGGDIHSSLVLTPRSRRQTPRTPRTPYYTGADALASDADAFASDGALLNIHASSTAPGLGDGADGNGGPLSVAVALTDEPDELCAIWGTMQSPAPTPTPKKAKNPYMRSTCVSSRVDPVVDTVLKEFMLEIAERDTEETRDDMEGQVAYEEIGEMMGKVYKVRSFGVRDVNMRELNPSDTEKLVSSLTSSSAPRPLSIPDMKVALFPCLILSTSKSNEERLQNRGGVREMYVRVGEHGIGA</sequence>
<name>A0A8H5B868_9AGAR</name>
<feature type="region of interest" description="Disordered" evidence="1">
    <location>
        <begin position="1"/>
        <end position="47"/>
    </location>
</feature>